<dbReference type="Proteomes" id="UP000610303">
    <property type="component" value="Unassembled WGS sequence"/>
</dbReference>
<evidence type="ECO:0000313" key="2">
    <source>
        <dbReference type="EMBL" id="GGR17204.1"/>
    </source>
</evidence>
<reference evidence="2" key="2">
    <citation type="submission" date="2020-09" db="EMBL/GenBank/DDBJ databases">
        <authorList>
            <person name="Sun Q."/>
            <person name="Ohkuma M."/>
        </authorList>
    </citation>
    <scope>NUCLEOTIDE SEQUENCE</scope>
    <source>
        <strain evidence="2">JCM 3346</strain>
    </source>
</reference>
<dbReference type="AlphaFoldDB" id="A0A918CBR5"/>
<feature type="transmembrane region" description="Helical" evidence="1">
    <location>
        <begin position="90"/>
        <end position="109"/>
    </location>
</feature>
<feature type="transmembrane region" description="Helical" evidence="1">
    <location>
        <begin position="21"/>
        <end position="40"/>
    </location>
</feature>
<keyword evidence="1" id="KW-0812">Transmembrane</keyword>
<comment type="caution">
    <text evidence="2">The sequence shown here is derived from an EMBL/GenBank/DDBJ whole genome shotgun (WGS) entry which is preliminary data.</text>
</comment>
<accession>A0A918CBR5</accession>
<keyword evidence="1" id="KW-0472">Membrane</keyword>
<reference evidence="2" key="1">
    <citation type="journal article" date="2014" name="Int. J. Syst. Evol. Microbiol.">
        <title>Complete genome sequence of Corynebacterium casei LMG S-19264T (=DSM 44701T), isolated from a smear-ripened cheese.</title>
        <authorList>
            <consortium name="US DOE Joint Genome Institute (JGI-PGF)"/>
            <person name="Walter F."/>
            <person name="Albersmeier A."/>
            <person name="Kalinowski J."/>
            <person name="Ruckert C."/>
        </authorList>
    </citation>
    <scope>NUCLEOTIDE SEQUENCE</scope>
    <source>
        <strain evidence="2">JCM 3346</strain>
    </source>
</reference>
<dbReference type="EMBL" id="BMRJ01000001">
    <property type="protein sequence ID" value="GGR17204.1"/>
    <property type="molecule type" value="Genomic_DNA"/>
</dbReference>
<name>A0A918CBR5_AGRME</name>
<proteinExistence type="predicted"/>
<organism evidence="2 3">
    <name type="scientific">Agromyces mediolanus</name>
    <name type="common">Corynebacterium mediolanum</name>
    <dbReference type="NCBI Taxonomy" id="41986"/>
    <lineage>
        <taxon>Bacteria</taxon>
        <taxon>Bacillati</taxon>
        <taxon>Actinomycetota</taxon>
        <taxon>Actinomycetes</taxon>
        <taxon>Micrococcales</taxon>
        <taxon>Microbacteriaceae</taxon>
        <taxon>Agromyces</taxon>
    </lineage>
</organism>
<keyword evidence="3" id="KW-1185">Reference proteome</keyword>
<sequence>MRRVLNLTRSLSMRRLRLLRNTLLSALGMAAIVMGLLAMHSSGAEHGGLPGSAVVSSASVDAAQSPAVQAAASSGAHCDGDCWHDLMGCALAVMGCAMLLGVAVSLLFAHRPGFFRSLLDAGGRAGIRLRGLLPPSAPRPDLVILSISRT</sequence>
<evidence type="ECO:0000313" key="3">
    <source>
        <dbReference type="Proteomes" id="UP000610303"/>
    </source>
</evidence>
<keyword evidence="1" id="KW-1133">Transmembrane helix</keyword>
<gene>
    <name evidence="2" type="ORF">GCM10010196_07480</name>
</gene>
<evidence type="ECO:0000256" key="1">
    <source>
        <dbReference type="SAM" id="Phobius"/>
    </source>
</evidence>
<protein>
    <submittedName>
        <fullName evidence="2">Uncharacterized protein</fullName>
    </submittedName>
</protein>